<dbReference type="Proteomes" id="UP001341840">
    <property type="component" value="Unassembled WGS sequence"/>
</dbReference>
<reference evidence="1 2" key="1">
    <citation type="journal article" date="2023" name="Plants (Basel)">
        <title>Bridging the Gap: Combining Genomics and Transcriptomics Approaches to Understand Stylosanthes scabra, an Orphan Legume from the Brazilian Caatinga.</title>
        <authorList>
            <person name="Ferreira-Neto J.R.C."/>
            <person name="da Silva M.D."/>
            <person name="Binneck E."/>
            <person name="de Melo N.F."/>
            <person name="da Silva R.H."/>
            <person name="de Melo A.L.T.M."/>
            <person name="Pandolfi V."/>
            <person name="Bustamante F.O."/>
            <person name="Brasileiro-Vidal A.C."/>
            <person name="Benko-Iseppon A.M."/>
        </authorList>
    </citation>
    <scope>NUCLEOTIDE SEQUENCE [LARGE SCALE GENOMIC DNA]</scope>
    <source>
        <tissue evidence="1">Leaves</tissue>
    </source>
</reference>
<name>A0ABU6WM08_9FABA</name>
<gene>
    <name evidence="1" type="ORF">PIB30_066749</name>
</gene>
<sequence>MITFNKEDLVHGLSDSDSPMVKPGRPLWAEFVVLQDSTAYNVILGRKTINDFSTVVLTKFLMKYEAHSRETGTLFGDREAAQKCSNNNLALWKRSRDATKIFLADLDARVKEQSRPKPDKD</sequence>
<dbReference type="EMBL" id="JASCZI010181928">
    <property type="protein sequence ID" value="MED6186441.1"/>
    <property type="molecule type" value="Genomic_DNA"/>
</dbReference>
<evidence type="ECO:0000313" key="1">
    <source>
        <dbReference type="EMBL" id="MED6186441.1"/>
    </source>
</evidence>
<evidence type="ECO:0000313" key="2">
    <source>
        <dbReference type="Proteomes" id="UP001341840"/>
    </source>
</evidence>
<keyword evidence="2" id="KW-1185">Reference proteome</keyword>
<organism evidence="1 2">
    <name type="scientific">Stylosanthes scabra</name>
    <dbReference type="NCBI Taxonomy" id="79078"/>
    <lineage>
        <taxon>Eukaryota</taxon>
        <taxon>Viridiplantae</taxon>
        <taxon>Streptophyta</taxon>
        <taxon>Embryophyta</taxon>
        <taxon>Tracheophyta</taxon>
        <taxon>Spermatophyta</taxon>
        <taxon>Magnoliopsida</taxon>
        <taxon>eudicotyledons</taxon>
        <taxon>Gunneridae</taxon>
        <taxon>Pentapetalae</taxon>
        <taxon>rosids</taxon>
        <taxon>fabids</taxon>
        <taxon>Fabales</taxon>
        <taxon>Fabaceae</taxon>
        <taxon>Papilionoideae</taxon>
        <taxon>50 kb inversion clade</taxon>
        <taxon>dalbergioids sensu lato</taxon>
        <taxon>Dalbergieae</taxon>
        <taxon>Pterocarpus clade</taxon>
        <taxon>Stylosanthes</taxon>
    </lineage>
</organism>
<accession>A0ABU6WM08</accession>
<proteinExistence type="predicted"/>
<protein>
    <submittedName>
        <fullName evidence="1">Uncharacterized protein</fullName>
    </submittedName>
</protein>
<comment type="caution">
    <text evidence="1">The sequence shown here is derived from an EMBL/GenBank/DDBJ whole genome shotgun (WGS) entry which is preliminary data.</text>
</comment>